<dbReference type="Gene3D" id="3.40.50.300">
    <property type="entry name" value="P-loop containing nucleotide triphosphate hydrolases"/>
    <property type="match status" value="1"/>
</dbReference>
<gene>
    <name evidence="6" type="ORF">GSLYS_00008648001</name>
</gene>
<evidence type="ECO:0000313" key="6">
    <source>
        <dbReference type="EMBL" id="CAL1534688.1"/>
    </source>
</evidence>
<evidence type="ECO:0000256" key="2">
    <source>
        <dbReference type="ARBA" id="ARBA00022741"/>
    </source>
</evidence>
<keyword evidence="4" id="KW-0812">Transmembrane</keyword>
<reference evidence="6 7" key="1">
    <citation type="submission" date="2024-04" db="EMBL/GenBank/DDBJ databases">
        <authorList>
            <consortium name="Genoscope - CEA"/>
            <person name="William W."/>
        </authorList>
    </citation>
    <scope>NUCLEOTIDE SEQUENCE [LARGE SCALE GENOMIC DNA]</scope>
</reference>
<name>A0AAV2HMG3_LYMST</name>
<feature type="domain" description="AIG1-type G" evidence="5">
    <location>
        <begin position="5"/>
        <end position="229"/>
    </location>
</feature>
<dbReference type="SUPFAM" id="SSF52540">
    <property type="entry name" value="P-loop containing nucleoside triphosphate hydrolases"/>
    <property type="match status" value="1"/>
</dbReference>
<sequence length="312" mass="36044">MTNREETIRLLMVGRTGNGKSSTGNTIFNSKVFKTHEPNRASKEAVEFHCGRVGGTSWGVTVRLVDGTCVGDAVSDLSGGKEALLESLRSIWCHEPEFHAILFVLKYGVRFTKQEKDAVQCVKSMFGEDVFRKWGVIVMTYGDNFETDNDERKSFEDWCREQSGDFKSLCEECDYRCVLFNNRSYSDDHWFYLRSAISKIQSPPYTKFNFNQCSDSRSNYFKNIGYSRENSPIPSESSPLLPGHRSASIDLTTSHEENSKVTHQTQRNCIQCRESKWFTLWIWAFLLAAILCLAFLAYMFRNWKECKHYFCH</sequence>
<dbReference type="InterPro" id="IPR027417">
    <property type="entry name" value="P-loop_NTPase"/>
</dbReference>
<dbReference type="PANTHER" id="PTHR10903">
    <property type="entry name" value="GTPASE, IMAP FAMILY MEMBER-RELATED"/>
    <property type="match status" value="1"/>
</dbReference>
<evidence type="ECO:0000313" key="7">
    <source>
        <dbReference type="Proteomes" id="UP001497497"/>
    </source>
</evidence>
<evidence type="ECO:0000256" key="4">
    <source>
        <dbReference type="SAM" id="Phobius"/>
    </source>
</evidence>
<evidence type="ECO:0000259" key="5">
    <source>
        <dbReference type="PROSITE" id="PS51720"/>
    </source>
</evidence>
<dbReference type="InterPro" id="IPR006703">
    <property type="entry name" value="G_AIG1"/>
</dbReference>
<evidence type="ECO:0000256" key="1">
    <source>
        <dbReference type="ARBA" id="ARBA00008535"/>
    </source>
</evidence>
<keyword evidence="3" id="KW-0342">GTP-binding</keyword>
<keyword evidence="2" id="KW-0547">Nucleotide-binding</keyword>
<dbReference type="GO" id="GO:0005525">
    <property type="term" value="F:GTP binding"/>
    <property type="evidence" value="ECO:0007669"/>
    <property type="project" value="UniProtKB-KW"/>
</dbReference>
<dbReference type="Pfam" id="PF04548">
    <property type="entry name" value="AIG1"/>
    <property type="match status" value="1"/>
</dbReference>
<protein>
    <recommendedName>
        <fullName evidence="5">AIG1-type G domain-containing protein</fullName>
    </recommendedName>
</protein>
<dbReference type="AlphaFoldDB" id="A0AAV2HMG3"/>
<feature type="transmembrane region" description="Helical" evidence="4">
    <location>
        <begin position="277"/>
        <end position="300"/>
    </location>
</feature>
<keyword evidence="4" id="KW-0472">Membrane</keyword>
<organism evidence="6 7">
    <name type="scientific">Lymnaea stagnalis</name>
    <name type="common">Great pond snail</name>
    <name type="synonym">Helix stagnalis</name>
    <dbReference type="NCBI Taxonomy" id="6523"/>
    <lineage>
        <taxon>Eukaryota</taxon>
        <taxon>Metazoa</taxon>
        <taxon>Spiralia</taxon>
        <taxon>Lophotrochozoa</taxon>
        <taxon>Mollusca</taxon>
        <taxon>Gastropoda</taxon>
        <taxon>Heterobranchia</taxon>
        <taxon>Euthyneura</taxon>
        <taxon>Panpulmonata</taxon>
        <taxon>Hygrophila</taxon>
        <taxon>Lymnaeoidea</taxon>
        <taxon>Lymnaeidae</taxon>
        <taxon>Lymnaea</taxon>
    </lineage>
</organism>
<accession>A0AAV2HMG3</accession>
<dbReference type="EMBL" id="CAXITT010000179">
    <property type="protein sequence ID" value="CAL1534688.1"/>
    <property type="molecule type" value="Genomic_DNA"/>
</dbReference>
<dbReference type="PROSITE" id="PS51720">
    <property type="entry name" value="G_AIG1"/>
    <property type="match status" value="1"/>
</dbReference>
<keyword evidence="7" id="KW-1185">Reference proteome</keyword>
<keyword evidence="4" id="KW-1133">Transmembrane helix</keyword>
<dbReference type="InterPro" id="IPR045058">
    <property type="entry name" value="GIMA/IAN/Toc"/>
</dbReference>
<dbReference type="PANTHER" id="PTHR10903:SF184">
    <property type="entry name" value="GTP-BINDING PROTEIN A"/>
    <property type="match status" value="1"/>
</dbReference>
<evidence type="ECO:0000256" key="3">
    <source>
        <dbReference type="ARBA" id="ARBA00023134"/>
    </source>
</evidence>
<proteinExistence type="inferred from homology"/>
<comment type="similarity">
    <text evidence="1">Belongs to the TRAFAC class TrmE-Era-EngA-EngB-Septin-like GTPase superfamily. AIG1/Toc34/Toc159-like paraseptin GTPase family. IAN subfamily.</text>
</comment>
<comment type="caution">
    <text evidence="6">The sequence shown here is derived from an EMBL/GenBank/DDBJ whole genome shotgun (WGS) entry which is preliminary data.</text>
</comment>
<dbReference type="Proteomes" id="UP001497497">
    <property type="component" value="Unassembled WGS sequence"/>
</dbReference>